<comment type="caution">
    <text evidence="2">The sequence shown here is derived from an EMBL/GenBank/DDBJ whole genome shotgun (WGS) entry which is preliminary data.</text>
</comment>
<dbReference type="RefSeq" id="WP_016555368.1">
    <property type="nucleotide sequence ID" value="NZ_AEYE02000017.1"/>
</dbReference>
<evidence type="ECO:0000313" key="2">
    <source>
        <dbReference type="EMBL" id="EPE97055.1"/>
    </source>
</evidence>
<dbReference type="eggNOG" id="ENOG5033AXH">
    <property type="taxonomic scope" value="Bacteria"/>
</dbReference>
<gene>
    <name evidence="2" type="ORF">RGCCGE502_16865</name>
</gene>
<feature type="region of interest" description="Disordered" evidence="1">
    <location>
        <begin position="1"/>
        <end position="24"/>
    </location>
</feature>
<evidence type="ECO:0000256" key="1">
    <source>
        <dbReference type="SAM" id="MobiDB-lite"/>
    </source>
</evidence>
<keyword evidence="3" id="KW-1185">Reference proteome</keyword>
<accession>S3HG68</accession>
<dbReference type="STRING" id="990285.RGCCGE502_16865"/>
<reference evidence="2 3" key="1">
    <citation type="journal article" date="2012" name="J. Bacteriol.">
        <title>Genome sequence of Rhizobium grahamii CCGE502, a broad-host-range symbiont with low nodulation competitiveness in Phaseolus vulgaris.</title>
        <authorList>
            <person name="Althabegoiti M.J."/>
            <person name="Lozano L."/>
            <person name="Torres-Tejerizo G."/>
            <person name="Ormeno-Orrillo E."/>
            <person name="Rogel M.A."/>
            <person name="Gonzalez V."/>
            <person name="Martinez-Romero E."/>
        </authorList>
    </citation>
    <scope>NUCLEOTIDE SEQUENCE [LARGE SCALE GENOMIC DNA]</scope>
    <source>
        <strain evidence="2 3">CCGE 502</strain>
    </source>
</reference>
<sequence length="103" mass="11638">MTTERNDQLNPRASEKPGAIRILDRKQSYDHPRDILATALCDSEKRAILASWASDLFAVDSSPQLRRPPGVRKPVRYEDILQALKALDDGEVSSVARPEAYYR</sequence>
<name>S3HG68_9HYPH</name>
<dbReference type="Proteomes" id="UP000014411">
    <property type="component" value="Unassembled WGS sequence"/>
</dbReference>
<dbReference type="HOGENOM" id="CLU_154609_1_0_5"/>
<proteinExistence type="predicted"/>
<dbReference type="AlphaFoldDB" id="S3HG68"/>
<evidence type="ECO:0000313" key="3">
    <source>
        <dbReference type="Proteomes" id="UP000014411"/>
    </source>
</evidence>
<dbReference type="EMBL" id="AEYE02000017">
    <property type="protein sequence ID" value="EPE97055.1"/>
    <property type="molecule type" value="Genomic_DNA"/>
</dbReference>
<protein>
    <submittedName>
        <fullName evidence="2">Uncharacterized protein</fullName>
    </submittedName>
</protein>
<organism evidence="2 3">
    <name type="scientific">Rhizobium grahamii CCGE 502</name>
    <dbReference type="NCBI Taxonomy" id="990285"/>
    <lineage>
        <taxon>Bacteria</taxon>
        <taxon>Pseudomonadati</taxon>
        <taxon>Pseudomonadota</taxon>
        <taxon>Alphaproteobacteria</taxon>
        <taxon>Hyphomicrobiales</taxon>
        <taxon>Rhizobiaceae</taxon>
        <taxon>Rhizobium/Agrobacterium group</taxon>
        <taxon>Rhizobium</taxon>
    </lineage>
</organism>